<feature type="transmembrane region" description="Helical" evidence="8">
    <location>
        <begin position="636"/>
        <end position="653"/>
    </location>
</feature>
<evidence type="ECO:0000256" key="4">
    <source>
        <dbReference type="ARBA" id="ARBA00022801"/>
    </source>
</evidence>
<evidence type="ECO:0000256" key="1">
    <source>
        <dbReference type="ARBA" id="ARBA00004127"/>
    </source>
</evidence>
<dbReference type="Pfam" id="PF04258">
    <property type="entry name" value="Peptidase_A22B"/>
    <property type="match status" value="1"/>
</dbReference>
<dbReference type="SMART" id="SM00730">
    <property type="entry name" value="PSN"/>
    <property type="match status" value="1"/>
</dbReference>
<protein>
    <recommendedName>
        <fullName evidence="11">PA domain-containing protein</fullName>
    </recommendedName>
</protein>
<name>K3WDH0_GLOUD</name>
<dbReference type="eggNOG" id="KOG2442">
    <property type="taxonomic scope" value="Eukaryota"/>
</dbReference>
<dbReference type="PANTHER" id="PTHR12174">
    <property type="entry name" value="SIGNAL PEPTIDE PEPTIDASE"/>
    <property type="match status" value="1"/>
</dbReference>
<dbReference type="GO" id="GO:0098553">
    <property type="term" value="C:lumenal side of endoplasmic reticulum membrane"/>
    <property type="evidence" value="ECO:0007669"/>
    <property type="project" value="TreeGrafter"/>
</dbReference>
<feature type="transmembrane region" description="Helical" evidence="8">
    <location>
        <begin position="376"/>
        <end position="395"/>
    </location>
</feature>
<evidence type="ECO:0000313" key="9">
    <source>
        <dbReference type="EnsemblProtists" id="PYU1_T003011"/>
    </source>
</evidence>
<dbReference type="VEuPathDB" id="FungiDB:PYU1_G003008"/>
<keyword evidence="6 8" id="KW-0472">Membrane</keyword>
<comment type="subcellular location">
    <subcellularLocation>
        <location evidence="1">Endomembrane system</location>
        <topology evidence="1">Multi-pass membrane protein</topology>
    </subcellularLocation>
</comment>
<evidence type="ECO:0000256" key="6">
    <source>
        <dbReference type="ARBA" id="ARBA00023136"/>
    </source>
</evidence>
<dbReference type="Proteomes" id="UP000019132">
    <property type="component" value="Unassembled WGS sequence"/>
</dbReference>
<dbReference type="GO" id="GO:0030660">
    <property type="term" value="C:Golgi-associated vesicle membrane"/>
    <property type="evidence" value="ECO:0007669"/>
    <property type="project" value="TreeGrafter"/>
</dbReference>
<evidence type="ECO:0000313" key="10">
    <source>
        <dbReference type="Proteomes" id="UP000019132"/>
    </source>
</evidence>
<dbReference type="EnsemblProtists" id="PYU1_T003011">
    <property type="protein sequence ID" value="PYU1_T003011"/>
    <property type="gene ID" value="PYU1_G003008"/>
</dbReference>
<evidence type="ECO:0008006" key="11">
    <source>
        <dbReference type="Google" id="ProtNLM"/>
    </source>
</evidence>
<proteinExistence type="inferred from homology"/>
<evidence type="ECO:0000256" key="3">
    <source>
        <dbReference type="ARBA" id="ARBA00022692"/>
    </source>
</evidence>
<dbReference type="InterPro" id="IPR006639">
    <property type="entry name" value="Preselin/SPP"/>
</dbReference>
<sequence>MGATLLLPPRPLCLLLPLVALWTTANVAVRADEADVLQILSAPVAAAAAAAPSLLFVVARATFGAPLPQSSSLTHGTKRALSIAYGTLSDDCSTVTLSGAAASSPLASTALLLDRGGNCSFVDKAIAAQDARASLVIVRDTILGAYVSAAQRGTQAYDCGLGTGSVTSNASFPLISASAMMRSEDEVEQVEACTSAPTCATRTCVLTGAYDPLSLQSSHSSSRHYQVCCFVSQMVRMNEEDGRAGSSASRVRIPAVFLSFQDAETLTQHLVATPTGALFAHAFHVNESPWNASMLLSWLLGVCVVLGAAYRSCRTERSFSYENVALSLADALGKSDAAQEEQGNGYVRIGDGDEDDQEERQYAGDEGRYELSGMHALYFLLGASSVLLLLFYVNLVLVVNILFAVGASVAMADVLVLPLFTTVLPAASNKVRVASSYAVAALIALCWFLERTSTSLWPLQDLLGICLCFAFLDTIRIPSLRVATLLLSVACVYDVFFVYVSPFVFGSNVMVDVATGAVGSGGSASTHHEQRLAAEDTIAVHHDHYQGDVMPMVLRIPLMSLLPDYGVEKGGYALLGLGDLILPGLLLSFCIRYDYCMGYPLSRKYFCVASAAYALALLLANAMAIVLRDLVAGQPALMYIVPMMLAAVLGFAYNSNDLASMWYGPQCLLMVNSMMPVDSEGEKQPLVTRSVK</sequence>
<feature type="region of interest" description="Disordered" evidence="7">
    <location>
        <begin position="337"/>
        <end position="357"/>
    </location>
</feature>
<reference evidence="9" key="3">
    <citation type="submission" date="2015-02" db="UniProtKB">
        <authorList>
            <consortium name="EnsemblProtists"/>
        </authorList>
    </citation>
    <scope>IDENTIFICATION</scope>
    <source>
        <strain evidence="9">DAOM BR144</strain>
    </source>
</reference>
<dbReference type="GO" id="GO:0042500">
    <property type="term" value="F:aspartic endopeptidase activity, intramembrane cleaving"/>
    <property type="evidence" value="ECO:0007669"/>
    <property type="project" value="InterPro"/>
</dbReference>
<evidence type="ECO:0000256" key="7">
    <source>
        <dbReference type="SAM" id="MobiDB-lite"/>
    </source>
</evidence>
<evidence type="ECO:0000256" key="8">
    <source>
        <dbReference type="SAM" id="Phobius"/>
    </source>
</evidence>
<keyword evidence="3 8" id="KW-0812">Transmembrane</keyword>
<feature type="transmembrane region" description="Helical" evidence="8">
    <location>
        <begin position="290"/>
        <end position="310"/>
    </location>
</feature>
<feature type="transmembrane region" description="Helical" evidence="8">
    <location>
        <begin position="572"/>
        <end position="593"/>
    </location>
</feature>
<feature type="transmembrane region" description="Helical" evidence="8">
    <location>
        <begin position="401"/>
        <end position="424"/>
    </location>
</feature>
<dbReference type="GO" id="GO:0098554">
    <property type="term" value="C:cytoplasmic side of endoplasmic reticulum membrane"/>
    <property type="evidence" value="ECO:0007669"/>
    <property type="project" value="TreeGrafter"/>
</dbReference>
<dbReference type="EMBL" id="GL376628">
    <property type="status" value="NOT_ANNOTATED_CDS"/>
    <property type="molecule type" value="Genomic_DNA"/>
</dbReference>
<dbReference type="InterPro" id="IPR007369">
    <property type="entry name" value="Peptidase_A22B_SPP"/>
</dbReference>
<keyword evidence="4" id="KW-0378">Hydrolase</keyword>
<evidence type="ECO:0000256" key="5">
    <source>
        <dbReference type="ARBA" id="ARBA00022989"/>
    </source>
</evidence>
<accession>K3WDH0</accession>
<feature type="transmembrane region" description="Helical" evidence="8">
    <location>
        <begin position="456"/>
        <end position="475"/>
    </location>
</feature>
<dbReference type="GO" id="GO:0033619">
    <property type="term" value="P:membrane protein proteolysis"/>
    <property type="evidence" value="ECO:0007669"/>
    <property type="project" value="TreeGrafter"/>
</dbReference>
<feature type="transmembrane region" description="Helical" evidence="8">
    <location>
        <begin position="431"/>
        <end position="450"/>
    </location>
</feature>
<reference evidence="10" key="1">
    <citation type="journal article" date="2010" name="Genome Biol.">
        <title>Genome sequence of the necrotrophic plant pathogen Pythium ultimum reveals original pathogenicity mechanisms and effector repertoire.</title>
        <authorList>
            <person name="Levesque C.A."/>
            <person name="Brouwer H."/>
            <person name="Cano L."/>
            <person name="Hamilton J.P."/>
            <person name="Holt C."/>
            <person name="Huitema E."/>
            <person name="Raffaele S."/>
            <person name="Robideau G.P."/>
            <person name="Thines M."/>
            <person name="Win J."/>
            <person name="Zerillo M.M."/>
            <person name="Beakes G.W."/>
            <person name="Boore J.L."/>
            <person name="Busam D."/>
            <person name="Dumas B."/>
            <person name="Ferriera S."/>
            <person name="Fuerstenberg S.I."/>
            <person name="Gachon C.M."/>
            <person name="Gaulin E."/>
            <person name="Govers F."/>
            <person name="Grenville-Briggs L."/>
            <person name="Horner N."/>
            <person name="Hostetler J."/>
            <person name="Jiang R.H."/>
            <person name="Johnson J."/>
            <person name="Krajaejun T."/>
            <person name="Lin H."/>
            <person name="Meijer H.J."/>
            <person name="Moore B."/>
            <person name="Morris P."/>
            <person name="Phuntmart V."/>
            <person name="Puiu D."/>
            <person name="Shetty J."/>
            <person name="Stajich J.E."/>
            <person name="Tripathy S."/>
            <person name="Wawra S."/>
            <person name="van West P."/>
            <person name="Whitty B.R."/>
            <person name="Coutinho P.M."/>
            <person name="Henrissat B."/>
            <person name="Martin F."/>
            <person name="Thomas P.D."/>
            <person name="Tyler B.M."/>
            <person name="De Vries R.P."/>
            <person name="Kamoun S."/>
            <person name="Yandell M."/>
            <person name="Tisserat N."/>
            <person name="Buell C.R."/>
        </authorList>
    </citation>
    <scope>NUCLEOTIDE SEQUENCE</scope>
    <source>
        <strain evidence="10">DAOM:BR144</strain>
    </source>
</reference>
<dbReference type="Gene3D" id="3.50.30.30">
    <property type="match status" value="1"/>
</dbReference>
<comment type="similarity">
    <text evidence="2">Belongs to the peptidase A22B family.</text>
</comment>
<feature type="transmembrane region" description="Helical" evidence="8">
    <location>
        <begin position="482"/>
        <end position="505"/>
    </location>
</feature>
<dbReference type="PANTHER" id="PTHR12174:SF75">
    <property type="entry name" value="SIGNAL PEPTIDE PEPTIDASE-LIKE 2"/>
    <property type="match status" value="1"/>
</dbReference>
<organism evidence="9 10">
    <name type="scientific">Globisporangium ultimum (strain ATCC 200006 / CBS 805.95 / DAOM BR144)</name>
    <name type="common">Pythium ultimum</name>
    <dbReference type="NCBI Taxonomy" id="431595"/>
    <lineage>
        <taxon>Eukaryota</taxon>
        <taxon>Sar</taxon>
        <taxon>Stramenopiles</taxon>
        <taxon>Oomycota</taxon>
        <taxon>Peronosporomycetes</taxon>
        <taxon>Pythiales</taxon>
        <taxon>Pythiaceae</taxon>
        <taxon>Globisporangium</taxon>
    </lineage>
</organism>
<dbReference type="GO" id="GO:0005765">
    <property type="term" value="C:lysosomal membrane"/>
    <property type="evidence" value="ECO:0007669"/>
    <property type="project" value="TreeGrafter"/>
</dbReference>
<keyword evidence="10" id="KW-1185">Reference proteome</keyword>
<evidence type="ECO:0000256" key="2">
    <source>
        <dbReference type="ARBA" id="ARBA00006859"/>
    </source>
</evidence>
<dbReference type="AlphaFoldDB" id="K3WDH0"/>
<feature type="transmembrane region" description="Helical" evidence="8">
    <location>
        <begin position="605"/>
        <end position="624"/>
    </location>
</feature>
<dbReference type="OMA" id="DARCCVE"/>
<dbReference type="HOGENOM" id="CLU_022054_1_0_1"/>
<dbReference type="InParanoid" id="K3WDH0"/>
<keyword evidence="5 8" id="KW-1133">Transmembrane helix</keyword>
<reference evidence="10" key="2">
    <citation type="submission" date="2010-04" db="EMBL/GenBank/DDBJ databases">
        <authorList>
            <person name="Buell R."/>
            <person name="Hamilton J."/>
            <person name="Hostetler J."/>
        </authorList>
    </citation>
    <scope>NUCLEOTIDE SEQUENCE [LARGE SCALE GENOMIC DNA]</scope>
    <source>
        <strain evidence="10">DAOM:BR144</strain>
    </source>
</reference>